<evidence type="ECO:0000259" key="1">
    <source>
        <dbReference type="PROSITE" id="PS51664"/>
    </source>
</evidence>
<dbReference type="InterPro" id="IPR003776">
    <property type="entry name" value="YcaO-like_dom"/>
</dbReference>
<evidence type="ECO:0000313" key="3">
    <source>
        <dbReference type="Proteomes" id="UP001321492"/>
    </source>
</evidence>
<evidence type="ECO:0000313" key="2">
    <source>
        <dbReference type="EMBL" id="MDJ1158194.1"/>
    </source>
</evidence>
<dbReference type="RefSeq" id="WP_283740194.1">
    <property type="nucleotide sequence ID" value="NZ_JASJEV010000004.1"/>
</dbReference>
<name>A0ABT7AFR0_9HYPH</name>
<organism evidence="2 3">
    <name type="scientific">Chelatococcus albus</name>
    <dbReference type="NCBI Taxonomy" id="3047466"/>
    <lineage>
        <taxon>Bacteria</taxon>
        <taxon>Pseudomonadati</taxon>
        <taxon>Pseudomonadota</taxon>
        <taxon>Alphaproteobacteria</taxon>
        <taxon>Hyphomicrobiales</taxon>
        <taxon>Chelatococcaceae</taxon>
        <taxon>Chelatococcus</taxon>
    </lineage>
</organism>
<reference evidence="2 3" key="1">
    <citation type="submission" date="2023-05" db="EMBL/GenBank/DDBJ databases">
        <title>Chelatococcus sp. nov., a moderately thermophilic bacterium isolated from hot spring microbial mat.</title>
        <authorList>
            <person name="Hu C.-J."/>
            <person name="Li W.-J."/>
        </authorList>
    </citation>
    <scope>NUCLEOTIDE SEQUENCE [LARGE SCALE GENOMIC DNA]</scope>
    <source>
        <strain evidence="2 3">SYSU G07232</strain>
    </source>
</reference>
<gene>
    <name evidence="2" type="ORF">QNA08_08105</name>
</gene>
<dbReference type="PANTHER" id="PTHR37809:SF1">
    <property type="entry name" value="RIBOSOMAL PROTEIN S12 METHYLTHIOTRANSFERASE ACCESSORY FACTOR YCAO"/>
    <property type="match status" value="1"/>
</dbReference>
<protein>
    <submittedName>
        <fullName evidence="2">YcaO-like family protein</fullName>
    </submittedName>
</protein>
<feature type="domain" description="YcaO" evidence="1">
    <location>
        <begin position="45"/>
        <end position="365"/>
    </location>
</feature>
<accession>A0ABT7AFR0</accession>
<dbReference type="NCBIfam" id="TIGR00702">
    <property type="entry name" value="YcaO-type kinase domain"/>
    <property type="match status" value="1"/>
</dbReference>
<dbReference type="EMBL" id="JASJEV010000004">
    <property type="protein sequence ID" value="MDJ1158194.1"/>
    <property type="molecule type" value="Genomic_DNA"/>
</dbReference>
<dbReference type="Pfam" id="PF02624">
    <property type="entry name" value="YcaO"/>
    <property type="match status" value="1"/>
</dbReference>
<dbReference type="Proteomes" id="UP001321492">
    <property type="component" value="Unassembled WGS sequence"/>
</dbReference>
<dbReference type="PROSITE" id="PS51664">
    <property type="entry name" value="YCAO"/>
    <property type="match status" value="1"/>
</dbReference>
<keyword evidence="3" id="KW-1185">Reference proteome</keyword>
<dbReference type="PANTHER" id="PTHR37809">
    <property type="entry name" value="RIBOSOMAL PROTEIN S12 METHYLTHIOTRANSFERASE ACCESSORY FACTOR YCAO"/>
    <property type="match status" value="1"/>
</dbReference>
<comment type="caution">
    <text evidence="2">The sequence shown here is derived from an EMBL/GenBank/DDBJ whole genome shotgun (WGS) entry which is preliminary data.</text>
</comment>
<dbReference type="Gene3D" id="3.30.160.660">
    <property type="match status" value="1"/>
</dbReference>
<sequence length="365" mass="38379">MRRLIGRRRDFGITRVGAITRLDRVGIPVVQVVRPLALSNSVAQGKGATLAAAAASALMETLETWAGEQVAPRFTAPAAAVGPEPCALYGAWADGGKADWTTVPIAWAEGFDLFAGRTVPVPAALIDTIYTRPAPHPPLFPRTTTGLGAGASFAEALAQAGREVVERHAVARARRLSGFFDDRQVDLGSAMGPLAVPLLQRIRAAGLAAGAWQVPTEDGLPVYWAQVMGGDTDMDPAPLPADGFGCDASHDGALAKALLEACQARLSAISGAREDITRRFYPGRYDRARLAEWRRRLAEPPRARHLPYSDTPPGRRGSDLDRVLATLAAAGATAAIAVPLLVDTVGGLFVARLVAPPLALGAEGR</sequence>
<proteinExistence type="predicted"/>